<evidence type="ECO:0000313" key="1">
    <source>
        <dbReference type="EMBL" id="JAH34669.1"/>
    </source>
</evidence>
<dbReference type="EMBL" id="GBXM01067520">
    <property type="protein sequence ID" value="JAH41057.1"/>
    <property type="molecule type" value="Transcribed_RNA"/>
</dbReference>
<accession>A0A0E9RZK6</accession>
<reference evidence="1" key="1">
    <citation type="submission" date="2014-11" db="EMBL/GenBank/DDBJ databases">
        <authorList>
            <person name="Amaro Gonzalez C."/>
        </authorList>
    </citation>
    <scope>NUCLEOTIDE SEQUENCE</scope>
</reference>
<proteinExistence type="predicted"/>
<dbReference type="AlphaFoldDB" id="A0A0E9RZK6"/>
<dbReference type="EMBL" id="GBXM01073908">
    <property type="protein sequence ID" value="JAH34669.1"/>
    <property type="molecule type" value="Transcribed_RNA"/>
</dbReference>
<reference evidence="1" key="2">
    <citation type="journal article" date="2015" name="Fish Shellfish Immunol.">
        <title>Early steps in the European eel (Anguilla anguilla)-Vibrio vulnificus interaction in the gills: Role of the RtxA13 toxin.</title>
        <authorList>
            <person name="Callol A."/>
            <person name="Pajuelo D."/>
            <person name="Ebbesson L."/>
            <person name="Teles M."/>
            <person name="MacKenzie S."/>
            <person name="Amaro C."/>
        </authorList>
    </citation>
    <scope>NUCLEOTIDE SEQUENCE</scope>
</reference>
<sequence>MLFCSNTLLHTHTHSHLGTAQYNHNPLLLATEQLQWGERTFFSQFKSGDD</sequence>
<organism evidence="1">
    <name type="scientific">Anguilla anguilla</name>
    <name type="common">European freshwater eel</name>
    <name type="synonym">Muraena anguilla</name>
    <dbReference type="NCBI Taxonomy" id="7936"/>
    <lineage>
        <taxon>Eukaryota</taxon>
        <taxon>Metazoa</taxon>
        <taxon>Chordata</taxon>
        <taxon>Craniata</taxon>
        <taxon>Vertebrata</taxon>
        <taxon>Euteleostomi</taxon>
        <taxon>Actinopterygii</taxon>
        <taxon>Neopterygii</taxon>
        <taxon>Teleostei</taxon>
        <taxon>Anguilliformes</taxon>
        <taxon>Anguillidae</taxon>
        <taxon>Anguilla</taxon>
    </lineage>
</organism>
<name>A0A0E9RZK6_ANGAN</name>
<protein>
    <submittedName>
        <fullName evidence="1">Uncharacterized protein</fullName>
    </submittedName>
</protein>